<dbReference type="EC" id="4.1.2.13" evidence="4"/>
<dbReference type="GO" id="GO:0006096">
    <property type="term" value="P:glycolytic process"/>
    <property type="evidence" value="ECO:0007669"/>
    <property type="project" value="UniProtKB-KW"/>
</dbReference>
<dbReference type="InterPro" id="IPR013785">
    <property type="entry name" value="Aldolase_TIM"/>
</dbReference>
<proteinExistence type="inferred from homology"/>
<evidence type="ECO:0000256" key="9">
    <source>
        <dbReference type="ARBA" id="ARBA00031804"/>
    </source>
</evidence>
<dbReference type="FunFam" id="3.20.20.70:FF:000111">
    <property type="entry name" value="Fructose-1,6-bisphosphate aldolase"/>
    <property type="match status" value="1"/>
</dbReference>
<sequence length="330" mass="35903">MPLVPMKQMLDEAIKGNYGVGAYNVNNMEQIQGIMRAASETRSPVIIQASRGALKYTNMAYIKYLAAAAVEDNPDIPIVLHLDHGNSLETCKEAIELGFTSVMIDGSLREDSKTPTTFKENVKVTREVVDYAHEFGVSVEGELGTLGGIEDGVGSGKVMLTDPEEAVKFIKLTGVDALALAIGTSHGAYKFKAKPTLALDIINKVVEKIPGVPLVMHGSSSVPQELIEIINKYGGRLEKTMGVPMESIKEAIKRGIRKINVDTDGRLAMTGAVRKYLGENPDAFDPRTYFGAAREAVYQTVKGKMIDFGTAGHAGDYKPMTLEEMKRIYK</sequence>
<dbReference type="PIRSF" id="PIRSF001359">
    <property type="entry name" value="F_bP_aldolase_II"/>
    <property type="match status" value="1"/>
</dbReference>
<comment type="caution">
    <text evidence="10">The sequence shown here is derived from an EMBL/GenBank/DDBJ whole genome shotgun (WGS) entry which is preliminary data.</text>
</comment>
<keyword evidence="7" id="KW-0324">Glycolysis</keyword>
<protein>
    <recommendedName>
        <fullName evidence="4">fructose-bisphosphate aldolase</fullName>
        <ecNumber evidence="4">4.1.2.13</ecNumber>
    </recommendedName>
    <alternativeName>
        <fullName evidence="9">Fructose-1,6-bisphosphate aldolase</fullName>
    </alternativeName>
</protein>
<dbReference type="CDD" id="cd00947">
    <property type="entry name" value="TBP_aldolase_IIB"/>
    <property type="match status" value="1"/>
</dbReference>
<evidence type="ECO:0000256" key="1">
    <source>
        <dbReference type="ARBA" id="ARBA00001947"/>
    </source>
</evidence>
<evidence type="ECO:0000256" key="8">
    <source>
        <dbReference type="ARBA" id="ARBA00023239"/>
    </source>
</evidence>
<evidence type="ECO:0000256" key="3">
    <source>
        <dbReference type="ARBA" id="ARBA00005812"/>
    </source>
</evidence>
<reference evidence="10" key="1">
    <citation type="journal article" date="2014" name="Front. Microbiol.">
        <title>High frequency of phylogenetically diverse reductive dehalogenase-homologous genes in deep subseafloor sedimentary metagenomes.</title>
        <authorList>
            <person name="Kawai M."/>
            <person name="Futagami T."/>
            <person name="Toyoda A."/>
            <person name="Takaki Y."/>
            <person name="Nishi S."/>
            <person name="Hori S."/>
            <person name="Arai W."/>
            <person name="Tsubouchi T."/>
            <person name="Morono Y."/>
            <person name="Uchiyama I."/>
            <person name="Ito T."/>
            <person name="Fujiyama A."/>
            <person name="Inagaki F."/>
            <person name="Takami H."/>
        </authorList>
    </citation>
    <scope>NUCLEOTIDE SEQUENCE</scope>
    <source>
        <strain evidence="10">Expedition CK06-06</strain>
    </source>
</reference>
<evidence type="ECO:0000313" key="10">
    <source>
        <dbReference type="EMBL" id="GAG69641.1"/>
    </source>
</evidence>
<evidence type="ECO:0000256" key="6">
    <source>
        <dbReference type="ARBA" id="ARBA00022833"/>
    </source>
</evidence>
<dbReference type="SUPFAM" id="SSF51569">
    <property type="entry name" value="Aldolase"/>
    <property type="match status" value="1"/>
</dbReference>
<dbReference type="InterPro" id="IPR000771">
    <property type="entry name" value="FBA_II"/>
</dbReference>
<dbReference type="GO" id="GO:0004332">
    <property type="term" value="F:fructose-bisphosphate aldolase activity"/>
    <property type="evidence" value="ECO:0007669"/>
    <property type="project" value="UniProtKB-EC"/>
</dbReference>
<dbReference type="EMBL" id="BART01001478">
    <property type="protein sequence ID" value="GAG69641.1"/>
    <property type="molecule type" value="Genomic_DNA"/>
</dbReference>
<gene>
    <name evidence="10" type="ORF">S01H4_05188</name>
</gene>
<keyword evidence="8" id="KW-0456">Lyase</keyword>
<dbReference type="GO" id="GO:0008270">
    <property type="term" value="F:zinc ion binding"/>
    <property type="evidence" value="ECO:0007669"/>
    <property type="project" value="InterPro"/>
</dbReference>
<keyword evidence="5" id="KW-0479">Metal-binding</keyword>
<keyword evidence="6" id="KW-0862">Zinc</keyword>
<comment type="pathway">
    <text evidence="2">Carbohydrate degradation; glycolysis; D-glyceraldehyde 3-phosphate and glycerone phosphate from D-glucose: step 4/4.</text>
</comment>
<comment type="similarity">
    <text evidence="3">Belongs to the class II fructose-bisphosphate aldolase family.</text>
</comment>
<evidence type="ECO:0000256" key="2">
    <source>
        <dbReference type="ARBA" id="ARBA00004714"/>
    </source>
</evidence>
<dbReference type="Gene3D" id="3.20.20.70">
    <property type="entry name" value="Aldolase class I"/>
    <property type="match status" value="1"/>
</dbReference>
<accession>X1BCE1</accession>
<evidence type="ECO:0000256" key="7">
    <source>
        <dbReference type="ARBA" id="ARBA00023152"/>
    </source>
</evidence>
<dbReference type="PANTHER" id="PTHR30304:SF0">
    <property type="entry name" value="D-TAGATOSE-1,6-BISPHOSPHATE ALDOLASE SUBUNIT GATY-RELATED"/>
    <property type="match status" value="1"/>
</dbReference>
<evidence type="ECO:0000256" key="5">
    <source>
        <dbReference type="ARBA" id="ARBA00022723"/>
    </source>
</evidence>
<name>X1BCE1_9ZZZZ</name>
<dbReference type="AlphaFoldDB" id="X1BCE1"/>
<comment type="cofactor">
    <cofactor evidence="1">
        <name>Zn(2+)</name>
        <dbReference type="ChEBI" id="CHEBI:29105"/>
    </cofactor>
</comment>
<dbReference type="Pfam" id="PF01116">
    <property type="entry name" value="F_bP_aldolase"/>
    <property type="match status" value="1"/>
</dbReference>
<organism evidence="10">
    <name type="scientific">marine sediment metagenome</name>
    <dbReference type="NCBI Taxonomy" id="412755"/>
    <lineage>
        <taxon>unclassified sequences</taxon>
        <taxon>metagenomes</taxon>
        <taxon>ecological metagenomes</taxon>
    </lineage>
</organism>
<evidence type="ECO:0000256" key="4">
    <source>
        <dbReference type="ARBA" id="ARBA00013068"/>
    </source>
</evidence>
<dbReference type="PROSITE" id="PS00806">
    <property type="entry name" value="ALDOLASE_CLASS_II_2"/>
    <property type="match status" value="1"/>
</dbReference>
<dbReference type="NCBIfam" id="TIGR00167">
    <property type="entry name" value="cbbA"/>
    <property type="match status" value="1"/>
</dbReference>
<dbReference type="PANTHER" id="PTHR30304">
    <property type="entry name" value="D-TAGATOSE-1,6-BISPHOSPHATE ALDOLASE"/>
    <property type="match status" value="1"/>
</dbReference>
<dbReference type="InterPro" id="IPR050246">
    <property type="entry name" value="Class_II_FBP_aldolase"/>
</dbReference>